<evidence type="ECO:0000313" key="9">
    <source>
        <dbReference type="Proteomes" id="UP001374535"/>
    </source>
</evidence>
<dbReference type="AlphaFoldDB" id="A0AAQ3P2J4"/>
<evidence type="ECO:0000256" key="6">
    <source>
        <dbReference type="RuleBase" id="RU363077"/>
    </source>
</evidence>
<dbReference type="Pfam" id="PF00892">
    <property type="entry name" value="EamA"/>
    <property type="match status" value="1"/>
</dbReference>
<dbReference type="GO" id="GO:0022857">
    <property type="term" value="F:transmembrane transporter activity"/>
    <property type="evidence" value="ECO:0007669"/>
    <property type="project" value="InterPro"/>
</dbReference>
<feature type="transmembrane region" description="Helical" evidence="6">
    <location>
        <begin position="12"/>
        <end position="29"/>
    </location>
</feature>
<evidence type="ECO:0000256" key="5">
    <source>
        <dbReference type="ARBA" id="ARBA00023136"/>
    </source>
</evidence>
<comment type="similarity">
    <text evidence="2 6">Belongs to the drug/metabolite transporter (DMT) superfamily. Plant drug/metabolite exporter (P-DME) (TC 2.A.7.4) family.</text>
</comment>
<keyword evidence="5 6" id="KW-0472">Membrane</keyword>
<comment type="caution">
    <text evidence="6">Lacks conserved residue(s) required for the propagation of feature annotation.</text>
</comment>
<feature type="transmembrane region" description="Helical" evidence="6">
    <location>
        <begin position="100"/>
        <end position="121"/>
    </location>
</feature>
<protein>
    <recommendedName>
        <fullName evidence="6">WAT1-related protein</fullName>
    </recommendedName>
</protein>
<dbReference type="PANTHER" id="PTHR31218">
    <property type="entry name" value="WAT1-RELATED PROTEIN"/>
    <property type="match status" value="1"/>
</dbReference>
<organism evidence="8 9">
    <name type="scientific">Vigna mungo</name>
    <name type="common">Black gram</name>
    <name type="synonym">Phaseolus mungo</name>
    <dbReference type="NCBI Taxonomy" id="3915"/>
    <lineage>
        <taxon>Eukaryota</taxon>
        <taxon>Viridiplantae</taxon>
        <taxon>Streptophyta</taxon>
        <taxon>Embryophyta</taxon>
        <taxon>Tracheophyta</taxon>
        <taxon>Spermatophyta</taxon>
        <taxon>Magnoliopsida</taxon>
        <taxon>eudicotyledons</taxon>
        <taxon>Gunneridae</taxon>
        <taxon>Pentapetalae</taxon>
        <taxon>rosids</taxon>
        <taxon>fabids</taxon>
        <taxon>Fabales</taxon>
        <taxon>Fabaceae</taxon>
        <taxon>Papilionoideae</taxon>
        <taxon>50 kb inversion clade</taxon>
        <taxon>NPAAA clade</taxon>
        <taxon>indigoferoid/millettioid clade</taxon>
        <taxon>Phaseoleae</taxon>
        <taxon>Vigna</taxon>
    </lineage>
</organism>
<keyword evidence="3 6" id="KW-0812">Transmembrane</keyword>
<evidence type="ECO:0000256" key="1">
    <source>
        <dbReference type="ARBA" id="ARBA00004141"/>
    </source>
</evidence>
<dbReference type="EMBL" id="CP144699">
    <property type="protein sequence ID" value="WVZ18728.1"/>
    <property type="molecule type" value="Genomic_DNA"/>
</dbReference>
<feature type="transmembrane region" description="Helical" evidence="6">
    <location>
        <begin position="41"/>
        <end position="60"/>
    </location>
</feature>
<evidence type="ECO:0000259" key="7">
    <source>
        <dbReference type="Pfam" id="PF00892"/>
    </source>
</evidence>
<dbReference type="Proteomes" id="UP001374535">
    <property type="component" value="Chromosome 2"/>
</dbReference>
<feature type="transmembrane region" description="Helical" evidence="6">
    <location>
        <begin position="72"/>
        <end position="94"/>
    </location>
</feature>
<proteinExistence type="inferred from homology"/>
<dbReference type="InterPro" id="IPR030184">
    <property type="entry name" value="WAT1-related"/>
</dbReference>
<dbReference type="GO" id="GO:0016020">
    <property type="term" value="C:membrane"/>
    <property type="evidence" value="ECO:0007669"/>
    <property type="project" value="UniProtKB-SubCell"/>
</dbReference>
<evidence type="ECO:0000256" key="3">
    <source>
        <dbReference type="ARBA" id="ARBA00022692"/>
    </source>
</evidence>
<gene>
    <name evidence="8" type="ORF">V8G54_006050</name>
</gene>
<keyword evidence="4 6" id="KW-1133">Transmembrane helix</keyword>
<evidence type="ECO:0000256" key="2">
    <source>
        <dbReference type="ARBA" id="ARBA00007635"/>
    </source>
</evidence>
<comment type="subcellular location">
    <subcellularLocation>
        <location evidence="1 6">Membrane</location>
        <topology evidence="1 6">Multi-pass membrane protein</topology>
    </subcellularLocation>
</comment>
<keyword evidence="9" id="KW-1185">Reference proteome</keyword>
<name>A0AAQ3P2J4_VIGMU</name>
<evidence type="ECO:0000256" key="4">
    <source>
        <dbReference type="ARBA" id="ARBA00022989"/>
    </source>
</evidence>
<accession>A0AAQ3P2J4</accession>
<dbReference type="InterPro" id="IPR000620">
    <property type="entry name" value="EamA_dom"/>
</dbReference>
<feature type="domain" description="EamA" evidence="7">
    <location>
        <begin position="11"/>
        <end position="121"/>
    </location>
</feature>
<reference evidence="8 9" key="1">
    <citation type="journal article" date="2023" name="Life. Sci Alliance">
        <title>Evolutionary insights into 3D genome organization and epigenetic landscape of Vigna mungo.</title>
        <authorList>
            <person name="Junaid A."/>
            <person name="Singh B."/>
            <person name="Bhatia S."/>
        </authorList>
    </citation>
    <scope>NUCLEOTIDE SEQUENCE [LARGE SCALE GENOMIC DNA]</scope>
    <source>
        <strain evidence="8">Urdbean</strain>
    </source>
</reference>
<evidence type="ECO:0000313" key="8">
    <source>
        <dbReference type="EMBL" id="WVZ18728.1"/>
    </source>
</evidence>
<sequence length="122" mass="13703">MIVADKEKQPYLLLLAVQFGSAGMFIFAMDAMRKGMSHYVFTVYRNLIAFLTLSPFAFFLERKVRPKMTVGIFSEIMALAFFEIILDQCFALLGMKFTSASFLSAVMNSAPSVTFVMAVILK</sequence>